<dbReference type="PROSITE" id="PS00518">
    <property type="entry name" value="ZF_RING_1"/>
    <property type="match status" value="1"/>
</dbReference>
<keyword evidence="3" id="KW-0862">Zinc</keyword>
<dbReference type="PROSITE" id="PS50119">
    <property type="entry name" value="ZF_BBOX"/>
    <property type="match status" value="1"/>
</dbReference>
<dbReference type="InterPro" id="IPR000315">
    <property type="entry name" value="Znf_B-box"/>
</dbReference>
<dbReference type="InterPro" id="IPR001841">
    <property type="entry name" value="Znf_RING"/>
</dbReference>
<dbReference type="SUPFAM" id="SSF57850">
    <property type="entry name" value="RING/U-box"/>
    <property type="match status" value="1"/>
</dbReference>
<dbReference type="GO" id="GO:0005654">
    <property type="term" value="C:nucleoplasm"/>
    <property type="evidence" value="ECO:0007669"/>
    <property type="project" value="TreeGrafter"/>
</dbReference>
<keyword evidence="2" id="KW-0863">Zinc-finger</keyword>
<name>K1R3Q6_MAGGI</name>
<sequence>MATGRKPVDKHVVFNCTICLQQIVKPRSLPCSHTFCEECLQHFISREAIGREESSFEFKCPICRRVSGCPEQGVPVEEWAKHFPANLLLNSLTTSLEEQSQDKLCAMCVRDNKHVKAEYLCNDCRELICAACKGIHKINVILQKHKISPINMKDLDDDLQFPDVDEPCHIHQGKFVEVFCLDHDALCCSICLATKHRHCERVEAIDEIVKGIEKSNIDKNIGVLSKLAQVAKQMIEIKEHTIKDTYASKETILTNVSNEIENLKRKLDESQQQFVKNFLRLHEENEDKQKQCVLDLKQYLLTVRNGESLLSAVLQRGSAKQMFILAMKIIADVEEQFKQFKDKYSEDEEIQYEHDHTTIFKQMCEHGKIEAVKKITRPSGTIWNLSMHWQSAGVVEIREQKQQPLIYQNVTDLSSLKASKEKTSEFQISISGSADQGVFVDSETVVIACSSPTCLRVLKLNGTEMSIHLPIELKGRPSLCVSFTKDLLYVGCLSSVYKLKIISDKMNQFKATCMAKIDLKEDFDRFWVDEKENRIVVATQEKISIFTLSPIYNVQTTLIKSSISGGLPSICIRQDRLACISAKEVLCFSLSGQQLFRSQIPKVQSIRCLTIDPLNNVYGGCTWRQGCSTYNDRYFIGKCSKCFRYLSDHKDVDGVFQILSDGIIGRLFITDYPNAQLLFFDEYSEHATGPYPSPEKERESAQSLFVVLPIQIATIGCTWRPMTTIVHRWQPNAASGKFVEVFCLDHDTLCCSICFATKHRHCERVEALDEIVKGIEKSNVERNIGVLSKLAQVANKIVENKERTIRESNARKETILSNVSNEIENLKTKLDECQQQFEKNFLKLHEENEERQKECVLDLKHFLLTIRNGESLLSAVQGKGSTKQTFITAMKITTDLEEQFQQHKANYLEDEEVQYEHDHTIILKQLYEQDKIEDVNMRKPYPAKSAK</sequence>
<evidence type="ECO:0000256" key="1">
    <source>
        <dbReference type="ARBA" id="ARBA00022723"/>
    </source>
</evidence>
<reference evidence="4" key="1">
    <citation type="journal article" date="2012" name="Nature">
        <title>The oyster genome reveals stress adaptation and complexity of shell formation.</title>
        <authorList>
            <person name="Zhang G."/>
            <person name="Fang X."/>
            <person name="Guo X."/>
            <person name="Li L."/>
            <person name="Luo R."/>
            <person name="Xu F."/>
            <person name="Yang P."/>
            <person name="Zhang L."/>
            <person name="Wang X."/>
            <person name="Qi H."/>
            <person name="Xiong Z."/>
            <person name="Que H."/>
            <person name="Xie Y."/>
            <person name="Holland P.W."/>
            <person name="Paps J."/>
            <person name="Zhu Y."/>
            <person name="Wu F."/>
            <person name="Chen Y."/>
            <person name="Wang J."/>
            <person name="Peng C."/>
            <person name="Meng J."/>
            <person name="Yang L."/>
            <person name="Liu J."/>
            <person name="Wen B."/>
            <person name="Zhang N."/>
            <person name="Huang Z."/>
            <person name="Zhu Q."/>
            <person name="Feng Y."/>
            <person name="Mount A."/>
            <person name="Hedgecock D."/>
            <person name="Xu Z."/>
            <person name="Liu Y."/>
            <person name="Domazet-Loso T."/>
            <person name="Du Y."/>
            <person name="Sun X."/>
            <person name="Zhang S."/>
            <person name="Liu B."/>
            <person name="Cheng P."/>
            <person name="Jiang X."/>
            <person name="Li J."/>
            <person name="Fan D."/>
            <person name="Wang W."/>
            <person name="Fu W."/>
            <person name="Wang T."/>
            <person name="Wang B."/>
            <person name="Zhang J."/>
            <person name="Peng Z."/>
            <person name="Li Y."/>
            <person name="Li N."/>
            <person name="Wang J."/>
            <person name="Chen M."/>
            <person name="He Y."/>
            <person name="Tan F."/>
            <person name="Song X."/>
            <person name="Zheng Q."/>
            <person name="Huang R."/>
            <person name="Yang H."/>
            <person name="Du X."/>
            <person name="Chen L."/>
            <person name="Yang M."/>
            <person name="Gaffney P.M."/>
            <person name="Wang S."/>
            <person name="Luo L."/>
            <person name="She Z."/>
            <person name="Ming Y."/>
            <person name="Huang W."/>
            <person name="Zhang S."/>
            <person name="Huang B."/>
            <person name="Zhang Y."/>
            <person name="Qu T."/>
            <person name="Ni P."/>
            <person name="Miao G."/>
            <person name="Wang J."/>
            <person name="Wang Q."/>
            <person name="Steinberg C.E."/>
            <person name="Wang H."/>
            <person name="Li N."/>
            <person name="Qian L."/>
            <person name="Zhang G."/>
            <person name="Li Y."/>
            <person name="Yang H."/>
            <person name="Liu X."/>
            <person name="Wang J."/>
            <person name="Yin Y."/>
            <person name="Wang J."/>
        </authorList>
    </citation>
    <scope>NUCLEOTIDE SEQUENCE [LARGE SCALE GENOMIC DNA]</scope>
    <source>
        <strain evidence="4">05x7-T-G4-1.051#20</strain>
    </source>
</reference>
<dbReference type="PROSITE" id="PS50089">
    <property type="entry name" value="ZF_RING_2"/>
    <property type="match status" value="1"/>
</dbReference>
<dbReference type="EMBL" id="JH818396">
    <property type="protein sequence ID" value="EKC35830.1"/>
    <property type="molecule type" value="Genomic_DNA"/>
</dbReference>
<evidence type="ECO:0000256" key="3">
    <source>
        <dbReference type="ARBA" id="ARBA00022833"/>
    </source>
</evidence>
<dbReference type="InParanoid" id="K1R3Q6"/>
<proteinExistence type="predicted"/>
<dbReference type="PANTHER" id="PTHR25462">
    <property type="entry name" value="BONUS, ISOFORM C-RELATED"/>
    <property type="match status" value="1"/>
</dbReference>
<keyword evidence="1" id="KW-0479">Metal-binding</keyword>
<dbReference type="Pfam" id="PF13445">
    <property type="entry name" value="zf-RING_UBOX"/>
    <property type="match status" value="1"/>
</dbReference>
<protein>
    <submittedName>
        <fullName evidence="4">Tripartite motif-containing protein 3</fullName>
    </submittedName>
</protein>
<dbReference type="InterPro" id="IPR047153">
    <property type="entry name" value="TRIM45/56/19-like"/>
</dbReference>
<gene>
    <name evidence="4" type="ORF">CGI_10019101</name>
</gene>
<dbReference type="CDD" id="cd19757">
    <property type="entry name" value="Bbox1"/>
    <property type="match status" value="1"/>
</dbReference>
<dbReference type="InterPro" id="IPR017907">
    <property type="entry name" value="Znf_RING_CS"/>
</dbReference>
<dbReference type="Pfam" id="PF00643">
    <property type="entry name" value="zf-B_box"/>
    <property type="match status" value="1"/>
</dbReference>
<dbReference type="HOGENOM" id="CLU_008645_6_0_1"/>
<accession>K1R3Q6</accession>
<dbReference type="InterPro" id="IPR013083">
    <property type="entry name" value="Znf_RING/FYVE/PHD"/>
</dbReference>
<dbReference type="InterPro" id="IPR027370">
    <property type="entry name" value="Znf-RING_euk"/>
</dbReference>
<dbReference type="CDD" id="cd19756">
    <property type="entry name" value="Bbox2"/>
    <property type="match status" value="1"/>
</dbReference>
<dbReference type="GO" id="GO:0008270">
    <property type="term" value="F:zinc ion binding"/>
    <property type="evidence" value="ECO:0007669"/>
    <property type="project" value="UniProtKB-KW"/>
</dbReference>
<dbReference type="SUPFAM" id="SSF57845">
    <property type="entry name" value="B-box zinc-binding domain"/>
    <property type="match status" value="1"/>
</dbReference>
<evidence type="ECO:0000256" key="2">
    <source>
        <dbReference type="ARBA" id="ARBA00022771"/>
    </source>
</evidence>
<dbReference type="AlphaFoldDB" id="K1R3Q6"/>
<dbReference type="Gene3D" id="3.30.160.60">
    <property type="entry name" value="Classic Zinc Finger"/>
    <property type="match status" value="1"/>
</dbReference>
<dbReference type="GO" id="GO:0061630">
    <property type="term" value="F:ubiquitin protein ligase activity"/>
    <property type="evidence" value="ECO:0007669"/>
    <property type="project" value="TreeGrafter"/>
</dbReference>
<evidence type="ECO:0000313" key="4">
    <source>
        <dbReference type="EMBL" id="EKC35830.1"/>
    </source>
</evidence>
<dbReference type="PANTHER" id="PTHR25462:SF305">
    <property type="entry name" value="RING-TYPE DOMAIN-CONTAINING PROTEIN"/>
    <property type="match status" value="1"/>
</dbReference>
<dbReference type="SMART" id="SM00184">
    <property type="entry name" value="RING"/>
    <property type="match status" value="1"/>
</dbReference>
<dbReference type="Gene3D" id="3.30.40.10">
    <property type="entry name" value="Zinc/RING finger domain, C3HC4 (zinc finger)"/>
    <property type="match status" value="1"/>
</dbReference>
<organism evidence="4">
    <name type="scientific">Magallana gigas</name>
    <name type="common">Pacific oyster</name>
    <name type="synonym">Crassostrea gigas</name>
    <dbReference type="NCBI Taxonomy" id="29159"/>
    <lineage>
        <taxon>Eukaryota</taxon>
        <taxon>Metazoa</taxon>
        <taxon>Spiralia</taxon>
        <taxon>Lophotrochozoa</taxon>
        <taxon>Mollusca</taxon>
        <taxon>Bivalvia</taxon>
        <taxon>Autobranchia</taxon>
        <taxon>Pteriomorphia</taxon>
        <taxon>Ostreida</taxon>
        <taxon>Ostreoidea</taxon>
        <taxon>Ostreidae</taxon>
        <taxon>Magallana</taxon>
    </lineage>
</organism>